<evidence type="ECO:0000313" key="1">
    <source>
        <dbReference type="EMBL" id="KAK3108292.1"/>
    </source>
</evidence>
<comment type="caution">
    <text evidence="1">The sequence shown here is derived from an EMBL/GenBank/DDBJ whole genome shotgun (WGS) entry which is preliminary data.</text>
</comment>
<dbReference type="Proteomes" id="UP001186944">
    <property type="component" value="Unassembled WGS sequence"/>
</dbReference>
<organism evidence="1 2">
    <name type="scientific">Pinctada imbricata</name>
    <name type="common">Atlantic pearl-oyster</name>
    <name type="synonym">Pinctada martensii</name>
    <dbReference type="NCBI Taxonomy" id="66713"/>
    <lineage>
        <taxon>Eukaryota</taxon>
        <taxon>Metazoa</taxon>
        <taxon>Spiralia</taxon>
        <taxon>Lophotrochozoa</taxon>
        <taxon>Mollusca</taxon>
        <taxon>Bivalvia</taxon>
        <taxon>Autobranchia</taxon>
        <taxon>Pteriomorphia</taxon>
        <taxon>Pterioida</taxon>
        <taxon>Pterioidea</taxon>
        <taxon>Pteriidae</taxon>
        <taxon>Pinctada</taxon>
    </lineage>
</organism>
<accession>A0AA88YN24</accession>
<gene>
    <name evidence="1" type="ORF">FSP39_005044</name>
</gene>
<dbReference type="AlphaFoldDB" id="A0AA88YN24"/>
<proteinExistence type="predicted"/>
<sequence>MIFSKKRAPSQHPSLFLNDTCLTEVPSHRHLGLTFSSDLSWDTHIHNAIGKVIPKLNIMRKLKFRLDRFSLQQIYFSFIRPVLEYADIVWDSLPLRLIRRLENINLEAARIVTGATKLVSHQNLYLDTKWDSLDDRRRKHRLILFHKIVHGKTPSYLRELLPPQHHQIHNYSTRNRSDFEQIHARTNLYRNSFFPDTVKKWNNLPQNVREDNSVSNLKLYLFKDNKQHPYFNTGTRKGQILHSRLRMNCSSLNSTLFHKNISDSPFCSCGSIETARHYLLHCSNFANIRTRTLNQLSQTYDFKTLLYGDPSLTHDENTLIFETVQEYILESKRFDS</sequence>
<name>A0AA88YN24_PINIB</name>
<keyword evidence="2" id="KW-1185">Reference proteome</keyword>
<protein>
    <submittedName>
        <fullName evidence="1">Uncharacterized protein</fullName>
    </submittedName>
</protein>
<dbReference type="EMBL" id="VSWD01000001">
    <property type="protein sequence ID" value="KAK3108292.1"/>
    <property type="molecule type" value="Genomic_DNA"/>
</dbReference>
<reference evidence="1" key="1">
    <citation type="submission" date="2019-08" db="EMBL/GenBank/DDBJ databases">
        <title>The improved chromosome-level genome for the pearl oyster Pinctada fucata martensii using PacBio sequencing and Hi-C.</title>
        <authorList>
            <person name="Zheng Z."/>
        </authorList>
    </citation>
    <scope>NUCLEOTIDE SEQUENCE</scope>
    <source>
        <strain evidence="1">ZZ-2019</strain>
        <tissue evidence="1">Adductor muscle</tissue>
    </source>
</reference>
<evidence type="ECO:0000313" key="2">
    <source>
        <dbReference type="Proteomes" id="UP001186944"/>
    </source>
</evidence>